<organism evidence="8 9">
    <name type="scientific">Vitis vinifera</name>
    <name type="common">Grape</name>
    <dbReference type="NCBI Taxonomy" id="29760"/>
    <lineage>
        <taxon>Eukaryota</taxon>
        <taxon>Viridiplantae</taxon>
        <taxon>Streptophyta</taxon>
        <taxon>Embryophyta</taxon>
        <taxon>Tracheophyta</taxon>
        <taxon>Spermatophyta</taxon>
        <taxon>Magnoliopsida</taxon>
        <taxon>eudicotyledons</taxon>
        <taxon>Gunneridae</taxon>
        <taxon>Pentapetalae</taxon>
        <taxon>rosids</taxon>
        <taxon>Vitales</taxon>
        <taxon>Vitaceae</taxon>
        <taxon>Viteae</taxon>
        <taxon>Vitis</taxon>
    </lineage>
</organism>
<dbReference type="Proteomes" id="UP000288805">
    <property type="component" value="Unassembled WGS sequence"/>
</dbReference>
<comment type="caution">
    <text evidence="8">The sequence shown here is derived from an EMBL/GenBank/DDBJ whole genome shotgun (WGS) entry which is preliminary data.</text>
</comment>
<feature type="domain" description="Aldehyde dehydrogenase" evidence="7">
    <location>
        <begin position="180"/>
        <end position="519"/>
    </location>
</feature>
<keyword evidence="3 5" id="KW-0560">Oxidoreductase</keyword>
<keyword evidence="6" id="KW-0812">Transmembrane</keyword>
<evidence type="ECO:0000256" key="3">
    <source>
        <dbReference type="ARBA" id="ARBA00023002"/>
    </source>
</evidence>
<dbReference type="FunFam" id="3.40.605.10:FF:000007">
    <property type="entry name" value="NAD/NADP-dependent betaine aldehyde dehydrogenase"/>
    <property type="match status" value="1"/>
</dbReference>
<dbReference type="AlphaFoldDB" id="A0A438IAQ3"/>
<comment type="similarity">
    <text evidence="2 5">Belongs to the aldehyde dehydrogenase family.</text>
</comment>
<dbReference type="EMBL" id="QGNW01000126">
    <property type="protein sequence ID" value="RVW93805.1"/>
    <property type="molecule type" value="Genomic_DNA"/>
</dbReference>
<dbReference type="PROSITE" id="PS00687">
    <property type="entry name" value="ALDEHYDE_DEHYDR_GLU"/>
    <property type="match status" value="1"/>
</dbReference>
<evidence type="ECO:0000256" key="6">
    <source>
        <dbReference type="SAM" id="Phobius"/>
    </source>
</evidence>
<feature type="transmembrane region" description="Helical" evidence="6">
    <location>
        <begin position="530"/>
        <end position="552"/>
    </location>
</feature>
<protein>
    <submittedName>
        <fullName evidence="8">Succinate-semialdehyde dehydrogenase, mitochondrial</fullName>
    </submittedName>
</protein>
<feature type="domain" description="Aldehyde dehydrogenase" evidence="7">
    <location>
        <begin position="26"/>
        <end position="145"/>
    </location>
</feature>
<evidence type="ECO:0000256" key="1">
    <source>
        <dbReference type="ARBA" id="ARBA00005176"/>
    </source>
</evidence>
<evidence type="ECO:0000313" key="9">
    <source>
        <dbReference type="Proteomes" id="UP000288805"/>
    </source>
</evidence>
<dbReference type="PANTHER" id="PTHR43353:SF5">
    <property type="entry name" value="SUCCINATE-SEMIALDEHYDE DEHYDROGENASE, MITOCHONDRIAL"/>
    <property type="match status" value="1"/>
</dbReference>
<dbReference type="InterPro" id="IPR016163">
    <property type="entry name" value="Ald_DH_C"/>
</dbReference>
<dbReference type="GO" id="GO:0016620">
    <property type="term" value="F:oxidoreductase activity, acting on the aldehyde or oxo group of donors, NAD or NADP as acceptor"/>
    <property type="evidence" value="ECO:0007669"/>
    <property type="project" value="InterPro"/>
</dbReference>
<evidence type="ECO:0000256" key="4">
    <source>
        <dbReference type="PROSITE-ProRule" id="PRU10007"/>
    </source>
</evidence>
<dbReference type="Pfam" id="PF00171">
    <property type="entry name" value="Aldedh"/>
    <property type="match status" value="3"/>
</dbReference>
<dbReference type="FunFam" id="3.40.309.10:FF:000004">
    <property type="entry name" value="Succinate-semialdehyde dehydrogenase I"/>
    <property type="match status" value="1"/>
</dbReference>
<evidence type="ECO:0000256" key="5">
    <source>
        <dbReference type="RuleBase" id="RU003345"/>
    </source>
</evidence>
<comment type="pathway">
    <text evidence="1">Amino-acid degradation; 4-aminobutanoate degradation.</text>
</comment>
<feature type="active site" evidence="4">
    <location>
        <position position="295"/>
    </location>
</feature>
<dbReference type="Gene3D" id="3.40.605.10">
    <property type="entry name" value="Aldehyde Dehydrogenase, Chain A, domain 1"/>
    <property type="match status" value="2"/>
</dbReference>
<dbReference type="InterPro" id="IPR016162">
    <property type="entry name" value="Ald_DH_N"/>
</dbReference>
<dbReference type="CDD" id="cd07103">
    <property type="entry name" value="ALDH_F5_SSADH_GabD"/>
    <property type="match status" value="1"/>
</dbReference>
<dbReference type="Gene3D" id="3.40.309.10">
    <property type="entry name" value="Aldehyde Dehydrogenase, Chain A, domain 2"/>
    <property type="match status" value="1"/>
</dbReference>
<keyword evidence="6" id="KW-1133">Transmembrane helix</keyword>
<dbReference type="PANTHER" id="PTHR43353">
    <property type="entry name" value="SUCCINATE-SEMIALDEHYDE DEHYDROGENASE, MITOCHONDRIAL"/>
    <property type="match status" value="1"/>
</dbReference>
<dbReference type="InterPro" id="IPR050740">
    <property type="entry name" value="Aldehyde_DH_Superfamily"/>
</dbReference>
<evidence type="ECO:0000313" key="8">
    <source>
        <dbReference type="EMBL" id="RVW93805.1"/>
    </source>
</evidence>
<evidence type="ECO:0000256" key="2">
    <source>
        <dbReference type="ARBA" id="ARBA00009986"/>
    </source>
</evidence>
<sequence length="917" mass="99156">MDPQSAIAQVKRAGLFRTQGLIGGKWMDAYDGKTFEVYNPATGEVLANVACMGKKEANDAIASAHAAFTSWSKLTTAERSKLMRKWYDLLIAHQTELGQLITLEQGKPVAEGYNEVLIGASCLEFFLEEVKHCYGDIIPQTQADRRMTWVLMSMIMWPGSVLVLYRLLPPLSGQLNLNDCSYLRTSMGVVGAITPWNLPLAMALRKVSPAMACGCTVVIKPSELTPLSALAVAELALQAGIPPGVFNMVMGFAPEIGDAFLASPKVRAITFTGSTAVGKMLLAGAAQTVKKTSMELGGNAPSMIFDDADLEVTVKGLNKQKTLDFVILFDVISVLSVSAHHDHCGIHDKFAAALTKAVQTLRVGHGFDEGVTQGPLINQAALHKIEALVEDAVSQGAKVLVGGKRHSLGLTFYEPTVLVDVTSDMLISSTEIFGPVLALQRFKTEEEAIHLANDSNAGLAGYIYTENLRRCWRVAEAIEFGIVGVNDGLIPAASAPFGGFKQSGLGREGSKYGLDDFLESIRLHIPSYKFQLQFIVGSHLPISFAVLCGSAVHMHIYDKIGMWGVLISVCLAQFVWFLNSVVLLAEHFSVQCSDNWALLEENGLKLMMARLFRTCRRSVPSIGVVTIMSNSVHNPATGEVIADVPCMGQPETNDAISSAYEMFNFQDTFEAPWLVGMCTEDFEKNEDAWSKVTAIERSQCLWKWHDLLIAHKEELGQLITLEQGKPLNEAIIEVIIAAGYLEFFAEEAKHVYSDIIPSTVADCQLFVIKQPVGVVGAITPWNFPLAMLTSKVGPALACGCTVVLEPSELTPLIAFAAAGLALEAGIPSGALNVVTGNAPDIEHALLASPKVRKITFTGLSAVEKKIMPGAGETLRKVSLEPGGNAPCIVFDDTDLGVAVKSILWDSAWVWPFPLKEQ</sequence>
<dbReference type="InterPro" id="IPR015590">
    <property type="entry name" value="Aldehyde_DH_dom"/>
</dbReference>
<reference evidence="8 9" key="1">
    <citation type="journal article" date="2018" name="PLoS Genet.">
        <title>Population sequencing reveals clonal diversity and ancestral inbreeding in the grapevine cultivar Chardonnay.</title>
        <authorList>
            <person name="Roach M.J."/>
            <person name="Johnson D.L."/>
            <person name="Bohlmann J."/>
            <person name="van Vuuren H.J."/>
            <person name="Jones S.J."/>
            <person name="Pretorius I.S."/>
            <person name="Schmidt S.A."/>
            <person name="Borneman A.R."/>
        </authorList>
    </citation>
    <scope>NUCLEOTIDE SEQUENCE [LARGE SCALE GENOMIC DNA]</scope>
    <source>
        <strain evidence="9">cv. Chardonnay</strain>
        <tissue evidence="8">Leaf</tissue>
    </source>
</reference>
<dbReference type="InterPro" id="IPR016161">
    <property type="entry name" value="Ald_DH/histidinol_DH"/>
</dbReference>
<gene>
    <name evidence="8" type="primary">ALDH5F1_3</name>
    <name evidence="8" type="ORF">CK203_028180</name>
</gene>
<keyword evidence="6" id="KW-0472">Membrane</keyword>
<feature type="domain" description="Aldehyde dehydrogenase" evidence="7">
    <location>
        <begin position="684"/>
        <end position="905"/>
    </location>
</feature>
<feature type="transmembrane region" description="Helical" evidence="6">
    <location>
        <begin position="564"/>
        <end position="585"/>
    </location>
</feature>
<dbReference type="SUPFAM" id="SSF53720">
    <property type="entry name" value="ALDH-like"/>
    <property type="match status" value="2"/>
</dbReference>
<accession>A0A438IAQ3</accession>
<name>A0A438IAQ3_VITVI</name>
<evidence type="ECO:0000259" key="7">
    <source>
        <dbReference type="Pfam" id="PF00171"/>
    </source>
</evidence>
<dbReference type="InterPro" id="IPR029510">
    <property type="entry name" value="Ald_DH_CS_GLU"/>
</dbReference>
<proteinExistence type="inferred from homology"/>